<proteinExistence type="predicted"/>
<comment type="caution">
    <text evidence="1">The sequence shown here is derived from an EMBL/GenBank/DDBJ whole genome shotgun (WGS) entry which is preliminary data.</text>
</comment>
<name>A0ACC3A3V8_9EURO</name>
<accession>A0ACC3A3V8</accession>
<organism evidence="1 2">
    <name type="scientific">Neophaeococcomyces mojaviensis</name>
    <dbReference type="NCBI Taxonomy" id="3383035"/>
    <lineage>
        <taxon>Eukaryota</taxon>
        <taxon>Fungi</taxon>
        <taxon>Dikarya</taxon>
        <taxon>Ascomycota</taxon>
        <taxon>Pezizomycotina</taxon>
        <taxon>Eurotiomycetes</taxon>
        <taxon>Chaetothyriomycetidae</taxon>
        <taxon>Chaetothyriales</taxon>
        <taxon>Chaetothyriales incertae sedis</taxon>
        <taxon>Neophaeococcomyces</taxon>
    </lineage>
</organism>
<protein>
    <submittedName>
        <fullName evidence="1">Uncharacterized protein</fullName>
    </submittedName>
</protein>
<evidence type="ECO:0000313" key="1">
    <source>
        <dbReference type="EMBL" id="KAJ9654881.1"/>
    </source>
</evidence>
<gene>
    <name evidence="1" type="ORF">H2198_006154</name>
</gene>
<sequence>MKTTSVIALALSVTPALAVPPANFGFPTSEGDTPLSVTFQSNGSSLRLQPGQLFGIDVPVQAPAIAVNTSYTTLNNNYSGQYMLMMVDPDASYPENPSNRFIVHWWQMNLTRSTQASDTSDSIGGTRLINGTAPRVPYRRPAPPTNSSAHRYIQYLWEQPVNFTIPSAYQGFNSSNIRQFNLTGFVQAARLNNPVAANYFFCSNQTNVPTTFVAAPGGEYPGGNGAAITSGPGPSITPTSTAGASSTSGASSSGSGSSPSASASGSMAPASKNGLNSLLGIIFALMAAW</sequence>
<reference evidence="1" key="1">
    <citation type="submission" date="2022-10" db="EMBL/GenBank/DDBJ databases">
        <title>Culturing micro-colonial fungi from biological soil crusts in the Mojave desert and describing Neophaeococcomyces mojavensis, and introducing the new genera and species Taxawa tesnikishii.</title>
        <authorList>
            <person name="Kurbessoian T."/>
            <person name="Stajich J.E."/>
        </authorList>
    </citation>
    <scope>NUCLEOTIDE SEQUENCE</scope>
    <source>
        <strain evidence="1">JES_112</strain>
    </source>
</reference>
<dbReference type="Proteomes" id="UP001172386">
    <property type="component" value="Unassembled WGS sequence"/>
</dbReference>
<keyword evidence="2" id="KW-1185">Reference proteome</keyword>
<dbReference type="EMBL" id="JAPDRQ010000110">
    <property type="protein sequence ID" value="KAJ9654881.1"/>
    <property type="molecule type" value="Genomic_DNA"/>
</dbReference>
<evidence type="ECO:0000313" key="2">
    <source>
        <dbReference type="Proteomes" id="UP001172386"/>
    </source>
</evidence>